<evidence type="ECO:0000313" key="3">
    <source>
        <dbReference type="EMBL" id="VDK60976.1"/>
    </source>
</evidence>
<gene>
    <name evidence="3" type="ORF">CGOC_LOCUS5177</name>
</gene>
<evidence type="ECO:0000313" key="4">
    <source>
        <dbReference type="Proteomes" id="UP000271889"/>
    </source>
</evidence>
<feature type="region of interest" description="Disordered" evidence="2">
    <location>
        <begin position="1"/>
        <end position="41"/>
    </location>
</feature>
<evidence type="ECO:0000256" key="1">
    <source>
        <dbReference type="SAM" id="Coils"/>
    </source>
</evidence>
<proteinExistence type="predicted"/>
<evidence type="ECO:0000256" key="2">
    <source>
        <dbReference type="SAM" id="MobiDB-lite"/>
    </source>
</evidence>
<evidence type="ECO:0008006" key="5">
    <source>
        <dbReference type="Google" id="ProtNLM"/>
    </source>
</evidence>
<reference evidence="3 4" key="1">
    <citation type="submission" date="2018-11" db="EMBL/GenBank/DDBJ databases">
        <authorList>
            <consortium name="Pathogen Informatics"/>
        </authorList>
    </citation>
    <scope>NUCLEOTIDE SEQUENCE [LARGE SCALE GENOMIC DNA]</scope>
</reference>
<dbReference type="EMBL" id="UYRV01015359">
    <property type="protein sequence ID" value="VDK60976.1"/>
    <property type="molecule type" value="Genomic_DNA"/>
</dbReference>
<protein>
    <recommendedName>
        <fullName evidence="5">WHIM2 domain-containing protein</fullName>
    </recommendedName>
</protein>
<feature type="coiled-coil region" evidence="1">
    <location>
        <begin position="132"/>
        <end position="166"/>
    </location>
</feature>
<accession>A0A3P6RFI7</accession>
<dbReference type="AlphaFoldDB" id="A0A3P6RFI7"/>
<organism evidence="3 4">
    <name type="scientific">Cylicostephanus goldi</name>
    <name type="common">Nematode worm</name>
    <dbReference type="NCBI Taxonomy" id="71465"/>
    <lineage>
        <taxon>Eukaryota</taxon>
        <taxon>Metazoa</taxon>
        <taxon>Ecdysozoa</taxon>
        <taxon>Nematoda</taxon>
        <taxon>Chromadorea</taxon>
        <taxon>Rhabditida</taxon>
        <taxon>Rhabditina</taxon>
        <taxon>Rhabditomorpha</taxon>
        <taxon>Strongyloidea</taxon>
        <taxon>Strongylidae</taxon>
        <taxon>Cylicostephanus</taxon>
    </lineage>
</organism>
<feature type="compositionally biased region" description="Acidic residues" evidence="2">
    <location>
        <begin position="1"/>
        <end position="29"/>
    </location>
</feature>
<dbReference type="Proteomes" id="UP000271889">
    <property type="component" value="Unassembled WGS sequence"/>
</dbReference>
<keyword evidence="1" id="KW-0175">Coiled coil</keyword>
<dbReference type="OrthoDB" id="5875925at2759"/>
<name>A0A3P6RFI7_CYLGO</name>
<sequence>MRSMGLEEESNYADDEQNAQDEDADENAVESERGTPGTLDVSQIDVDVCQTLLDRFAPDKEIWELTPEDQLGVLNLEYISDQGDTGPVQTLKGKISKINEQVNSWQEELSKIPEIEEVADIAQLSRSQARERVELQKKRDTLEGKIEDSKNKLEELLEKLALEKVMKSQSRRIAPMGQDRHFRNYYWFHGNTGDDGVWIQDVGIHAHLLVQSYF</sequence>
<keyword evidence="4" id="KW-1185">Reference proteome</keyword>